<evidence type="ECO:0000256" key="1">
    <source>
        <dbReference type="SAM" id="Phobius"/>
    </source>
</evidence>
<evidence type="ECO:0000313" key="3">
    <source>
        <dbReference type="EMBL" id="GAX80425.1"/>
    </source>
</evidence>
<keyword evidence="1" id="KW-1133">Transmembrane helix</keyword>
<feature type="transmembrane region" description="Helical" evidence="1">
    <location>
        <begin position="74"/>
        <end position="93"/>
    </location>
</feature>
<reference evidence="3 4" key="1">
    <citation type="submission" date="2017-08" db="EMBL/GenBank/DDBJ databases">
        <title>Acidophilic green algal genome provides insights into adaptation to an acidic environment.</title>
        <authorList>
            <person name="Hirooka S."/>
            <person name="Hirose Y."/>
            <person name="Kanesaki Y."/>
            <person name="Higuchi S."/>
            <person name="Fujiwara T."/>
            <person name="Onuma R."/>
            <person name="Era A."/>
            <person name="Ohbayashi R."/>
            <person name="Uzuka A."/>
            <person name="Nozaki H."/>
            <person name="Yoshikawa H."/>
            <person name="Miyagishima S.Y."/>
        </authorList>
    </citation>
    <scope>NUCLEOTIDE SEQUENCE [LARGE SCALE GENOMIC DNA]</scope>
    <source>
        <strain evidence="3 4">NIES-2499</strain>
    </source>
</reference>
<sequence>MKRAYKFSCFFFFVLLVTTLSNAVEEATTAHAESHLERCASEGRELHVLLSSSPIALDPLQGSCGPLDNGSVRLSFNIIMVISWTLFGVLACLDVPTLTLWMIIGVFTIVMAFVQLGPMDKYHNDRSNPATHTF</sequence>
<keyword evidence="1" id="KW-0472">Membrane</keyword>
<keyword evidence="2" id="KW-0732">Signal</keyword>
<organism evidence="3 4">
    <name type="scientific">Chlamydomonas eustigma</name>
    <dbReference type="NCBI Taxonomy" id="1157962"/>
    <lineage>
        <taxon>Eukaryota</taxon>
        <taxon>Viridiplantae</taxon>
        <taxon>Chlorophyta</taxon>
        <taxon>core chlorophytes</taxon>
        <taxon>Chlorophyceae</taxon>
        <taxon>CS clade</taxon>
        <taxon>Chlamydomonadales</taxon>
        <taxon>Chlamydomonadaceae</taxon>
        <taxon>Chlamydomonas</taxon>
    </lineage>
</organism>
<feature type="signal peptide" evidence="2">
    <location>
        <begin position="1"/>
        <end position="23"/>
    </location>
</feature>
<keyword evidence="1" id="KW-0812">Transmembrane</keyword>
<name>A0A250XBF9_9CHLO</name>
<feature type="transmembrane region" description="Helical" evidence="1">
    <location>
        <begin position="100"/>
        <end position="118"/>
    </location>
</feature>
<gene>
    <name evidence="3" type="ORF">CEUSTIGMA_g7864.t1</name>
</gene>
<dbReference type="Proteomes" id="UP000232323">
    <property type="component" value="Unassembled WGS sequence"/>
</dbReference>
<protein>
    <submittedName>
        <fullName evidence="3">Uncharacterized protein</fullName>
    </submittedName>
</protein>
<dbReference type="AlphaFoldDB" id="A0A250XBF9"/>
<proteinExistence type="predicted"/>
<comment type="caution">
    <text evidence="3">The sequence shown here is derived from an EMBL/GenBank/DDBJ whole genome shotgun (WGS) entry which is preliminary data.</text>
</comment>
<accession>A0A250XBF9</accession>
<keyword evidence="4" id="KW-1185">Reference proteome</keyword>
<evidence type="ECO:0000256" key="2">
    <source>
        <dbReference type="SAM" id="SignalP"/>
    </source>
</evidence>
<feature type="chain" id="PRO_5012400098" evidence="2">
    <location>
        <begin position="24"/>
        <end position="134"/>
    </location>
</feature>
<evidence type="ECO:0000313" key="4">
    <source>
        <dbReference type="Proteomes" id="UP000232323"/>
    </source>
</evidence>
<dbReference type="EMBL" id="BEGY01000052">
    <property type="protein sequence ID" value="GAX80425.1"/>
    <property type="molecule type" value="Genomic_DNA"/>
</dbReference>